<reference evidence="6 7" key="1">
    <citation type="submission" date="2021-08" db="EMBL/GenBank/DDBJ databases">
        <authorList>
            <person name="Tuo L."/>
        </authorList>
    </citation>
    <scope>NUCLEOTIDE SEQUENCE [LARGE SCALE GENOMIC DNA]</scope>
    <source>
        <strain evidence="6 7">JCM 31229</strain>
    </source>
</reference>
<organism evidence="6 7">
    <name type="scientific">Sphingomonas colocasiae</name>
    <dbReference type="NCBI Taxonomy" id="1848973"/>
    <lineage>
        <taxon>Bacteria</taxon>
        <taxon>Pseudomonadati</taxon>
        <taxon>Pseudomonadota</taxon>
        <taxon>Alphaproteobacteria</taxon>
        <taxon>Sphingomonadales</taxon>
        <taxon>Sphingomonadaceae</taxon>
        <taxon>Sphingomonas</taxon>
    </lineage>
</organism>
<comment type="caution">
    <text evidence="6">The sequence shown here is derived from an EMBL/GenBank/DDBJ whole genome shotgun (WGS) entry which is preliminary data.</text>
</comment>
<keyword evidence="4 5" id="KW-0472">Membrane</keyword>
<evidence type="ECO:0000256" key="1">
    <source>
        <dbReference type="ARBA" id="ARBA00004141"/>
    </source>
</evidence>
<dbReference type="RefSeq" id="WP_222990778.1">
    <property type="nucleotide sequence ID" value="NZ_JAINVV010000007.1"/>
</dbReference>
<evidence type="ECO:0000256" key="5">
    <source>
        <dbReference type="SAM" id="Phobius"/>
    </source>
</evidence>
<keyword evidence="7" id="KW-1185">Reference proteome</keyword>
<evidence type="ECO:0000256" key="2">
    <source>
        <dbReference type="ARBA" id="ARBA00022692"/>
    </source>
</evidence>
<protein>
    <submittedName>
        <fullName evidence="6">DoxX family protein</fullName>
    </submittedName>
</protein>
<keyword evidence="3 5" id="KW-1133">Transmembrane helix</keyword>
<dbReference type="InterPro" id="IPR032808">
    <property type="entry name" value="DoxX"/>
</dbReference>
<evidence type="ECO:0000256" key="4">
    <source>
        <dbReference type="ARBA" id="ARBA00023136"/>
    </source>
</evidence>
<dbReference type="Proteomes" id="UP000706039">
    <property type="component" value="Unassembled WGS sequence"/>
</dbReference>
<keyword evidence="2 5" id="KW-0812">Transmembrane</keyword>
<evidence type="ECO:0000256" key="3">
    <source>
        <dbReference type="ARBA" id="ARBA00022989"/>
    </source>
</evidence>
<feature type="transmembrane region" description="Helical" evidence="5">
    <location>
        <begin position="116"/>
        <end position="134"/>
    </location>
</feature>
<evidence type="ECO:0000313" key="6">
    <source>
        <dbReference type="EMBL" id="MBY8823664.1"/>
    </source>
</evidence>
<proteinExistence type="predicted"/>
<gene>
    <name evidence="6" type="ORF">K7G82_15270</name>
</gene>
<accession>A0ABS7PUI9</accession>
<feature type="transmembrane region" description="Helical" evidence="5">
    <location>
        <begin position="81"/>
        <end position="104"/>
    </location>
</feature>
<evidence type="ECO:0000313" key="7">
    <source>
        <dbReference type="Proteomes" id="UP000706039"/>
    </source>
</evidence>
<sequence length="142" mass="15185">MTRTGTTPRPIAAILDWPASWFVARLALVGPYLIGGVVKLADWQGAVAEQAHFGVQPAALFAALTILVELIGPALILLDRLVWLGAGMLGVFTLFAAIVANAFWTMDGPDRFMATNAFFEHLGLIGGFVLVAILSHRRASRG</sequence>
<name>A0ABS7PUI9_9SPHN</name>
<feature type="transmembrane region" description="Helical" evidence="5">
    <location>
        <begin position="54"/>
        <end position="76"/>
    </location>
</feature>
<dbReference type="Pfam" id="PF07681">
    <property type="entry name" value="DoxX"/>
    <property type="match status" value="1"/>
</dbReference>
<feature type="transmembrane region" description="Helical" evidence="5">
    <location>
        <begin position="12"/>
        <end position="34"/>
    </location>
</feature>
<comment type="subcellular location">
    <subcellularLocation>
        <location evidence="1">Membrane</location>
        <topology evidence="1">Multi-pass membrane protein</topology>
    </subcellularLocation>
</comment>
<dbReference type="EMBL" id="JAINVV010000007">
    <property type="protein sequence ID" value="MBY8823664.1"/>
    <property type="molecule type" value="Genomic_DNA"/>
</dbReference>